<dbReference type="Proteomes" id="UP001253595">
    <property type="component" value="Unassembled WGS sequence"/>
</dbReference>
<dbReference type="InterPro" id="IPR010836">
    <property type="entry name" value="SapC"/>
</dbReference>
<comment type="caution">
    <text evidence="1">The sequence shown here is derived from an EMBL/GenBank/DDBJ whole genome shotgun (WGS) entry which is preliminary data.</text>
</comment>
<sequence>MNTGNIVLLDPVTHNKLGVNTTKLNSTHHQVNRVYININELSNLVHEYPIFINKNSVTGQFQLNAILGFETGENLYLQNEQWNARFIPMDLLRHPFQVIFSENNPKATGQIAINESSELLENIAHEKAEAIFDHNGNPSPYLLRIQKMITQLMSGAQLSRIALQGLHQHKLLMPITLDITLNNGAQSALEGFYGIDENALQKLSGAALEECHKKGYLNLCYLLLSSATHLEKLISWKSNLITPLA</sequence>
<name>A0ABU1UVP3_9GAMM</name>
<protein>
    <recommendedName>
        <fullName evidence="3">SapC protein</fullName>
    </recommendedName>
</protein>
<evidence type="ECO:0008006" key="3">
    <source>
        <dbReference type="Google" id="ProtNLM"/>
    </source>
</evidence>
<accession>A0ABU1UVP3</accession>
<keyword evidence="2" id="KW-1185">Reference proteome</keyword>
<dbReference type="EMBL" id="JAVDVX010000002">
    <property type="protein sequence ID" value="MDR7089226.1"/>
    <property type="molecule type" value="Genomic_DNA"/>
</dbReference>
<evidence type="ECO:0000313" key="2">
    <source>
        <dbReference type="Proteomes" id="UP001253595"/>
    </source>
</evidence>
<organism evidence="1 2">
    <name type="scientific">Cellvibrio fibrivorans</name>
    <dbReference type="NCBI Taxonomy" id="126350"/>
    <lineage>
        <taxon>Bacteria</taxon>
        <taxon>Pseudomonadati</taxon>
        <taxon>Pseudomonadota</taxon>
        <taxon>Gammaproteobacteria</taxon>
        <taxon>Cellvibrionales</taxon>
        <taxon>Cellvibrionaceae</taxon>
        <taxon>Cellvibrio</taxon>
    </lineage>
</organism>
<reference evidence="1 2" key="1">
    <citation type="submission" date="2023-07" db="EMBL/GenBank/DDBJ databases">
        <title>Sorghum-associated microbial communities from plants grown in Nebraska, USA.</title>
        <authorList>
            <person name="Schachtman D."/>
        </authorList>
    </citation>
    <scope>NUCLEOTIDE SEQUENCE [LARGE SCALE GENOMIC DNA]</scope>
    <source>
        <strain evidence="1 2">BE190</strain>
    </source>
</reference>
<proteinExistence type="predicted"/>
<evidence type="ECO:0000313" key="1">
    <source>
        <dbReference type="EMBL" id="MDR7089226.1"/>
    </source>
</evidence>
<gene>
    <name evidence="1" type="ORF">J2X05_001232</name>
</gene>
<dbReference type="Pfam" id="PF07277">
    <property type="entry name" value="SapC"/>
    <property type="match status" value="1"/>
</dbReference>
<dbReference type="RefSeq" id="WP_310070069.1">
    <property type="nucleotide sequence ID" value="NZ_JAVDVX010000002.1"/>
</dbReference>